<feature type="chain" id="PRO_5023929117" description="Wall-associated receptor kinase galacturonan-binding domain-containing protein" evidence="3">
    <location>
        <begin position="28"/>
        <end position="331"/>
    </location>
</feature>
<organism evidence="5 6">
    <name type="scientific">Eragrostis curvula</name>
    <name type="common">weeping love grass</name>
    <dbReference type="NCBI Taxonomy" id="38414"/>
    <lineage>
        <taxon>Eukaryota</taxon>
        <taxon>Viridiplantae</taxon>
        <taxon>Streptophyta</taxon>
        <taxon>Embryophyta</taxon>
        <taxon>Tracheophyta</taxon>
        <taxon>Spermatophyta</taxon>
        <taxon>Magnoliopsida</taxon>
        <taxon>Liliopsida</taxon>
        <taxon>Poales</taxon>
        <taxon>Poaceae</taxon>
        <taxon>PACMAD clade</taxon>
        <taxon>Chloridoideae</taxon>
        <taxon>Eragrostideae</taxon>
        <taxon>Eragrostidinae</taxon>
        <taxon>Eragrostis</taxon>
    </lineage>
</organism>
<dbReference type="Pfam" id="PF13947">
    <property type="entry name" value="GUB_WAK_bind"/>
    <property type="match status" value="1"/>
</dbReference>
<comment type="caution">
    <text evidence="5">The sequence shown here is derived from an EMBL/GenBank/DDBJ whole genome shotgun (WGS) entry which is preliminary data.</text>
</comment>
<evidence type="ECO:0000313" key="5">
    <source>
        <dbReference type="EMBL" id="TVU22016.1"/>
    </source>
</evidence>
<evidence type="ECO:0000259" key="4">
    <source>
        <dbReference type="Pfam" id="PF13947"/>
    </source>
</evidence>
<sequence>MHPRPLFLLSILTCLVLLQMTPTPATAAATSCAPRTCGNLTIAYPHRTPPHLHHRAPCGPPAFQVDCRVRRPGVAGALVPRRYKILRVSYDNRTVVVANDNVQTDGQGCPVPRIDVSASLSLAPFTASRANAQLVFLFNCTPSPPAAGFVAVTCPGTPAVVRLDPVYNTTAAKAVAGGCDYFGRSRAAVPRRERRRVPASAPGRVLAGVARVGGELHGVQCQRRDVRVRLRHGRVRVRLRRRVRTPGEMRYVRVLAFHQKFRDSENSKILVSQKVRQEGHPDSIIVGLIRSVIGIPYSHVHLPSTNPKFRFIQRHEQKQQGGHCKRRKITA</sequence>
<dbReference type="PROSITE" id="PS51257">
    <property type="entry name" value="PROKAR_LIPOPROTEIN"/>
    <property type="match status" value="1"/>
</dbReference>
<dbReference type="AlphaFoldDB" id="A0A5J9UER1"/>
<proteinExistence type="predicted"/>
<dbReference type="OrthoDB" id="4062651at2759"/>
<keyword evidence="2 3" id="KW-0732">Signal</keyword>
<feature type="non-terminal residue" evidence="5">
    <location>
        <position position="1"/>
    </location>
</feature>
<dbReference type="GO" id="GO:0016020">
    <property type="term" value="C:membrane"/>
    <property type="evidence" value="ECO:0007669"/>
    <property type="project" value="UniProtKB-SubCell"/>
</dbReference>
<feature type="signal peptide" evidence="3">
    <location>
        <begin position="1"/>
        <end position="27"/>
    </location>
</feature>
<comment type="subcellular location">
    <subcellularLocation>
        <location evidence="1">Membrane</location>
        <topology evidence="1">Single-pass membrane protein</topology>
    </subcellularLocation>
</comment>
<gene>
    <name evidence="5" type="ORF">EJB05_31692</name>
</gene>
<dbReference type="PANTHER" id="PTHR33138">
    <property type="entry name" value="OS01G0690200 PROTEIN"/>
    <property type="match status" value="1"/>
</dbReference>
<dbReference type="Proteomes" id="UP000324897">
    <property type="component" value="Unassembled WGS sequence"/>
</dbReference>
<accession>A0A5J9UER1</accession>
<keyword evidence="6" id="KW-1185">Reference proteome</keyword>
<evidence type="ECO:0000256" key="2">
    <source>
        <dbReference type="ARBA" id="ARBA00022729"/>
    </source>
</evidence>
<protein>
    <recommendedName>
        <fullName evidence="4">Wall-associated receptor kinase galacturonan-binding domain-containing protein</fullName>
    </recommendedName>
</protein>
<dbReference type="Gramene" id="TVU22016">
    <property type="protein sequence ID" value="TVU22016"/>
    <property type="gene ID" value="EJB05_31692"/>
</dbReference>
<reference evidence="5 6" key="1">
    <citation type="journal article" date="2019" name="Sci. Rep.">
        <title>A high-quality genome of Eragrostis curvula grass provides insights into Poaceae evolution and supports new strategies to enhance forage quality.</title>
        <authorList>
            <person name="Carballo J."/>
            <person name="Santos B.A.C.M."/>
            <person name="Zappacosta D."/>
            <person name="Garbus I."/>
            <person name="Selva J.P."/>
            <person name="Gallo C.A."/>
            <person name="Diaz A."/>
            <person name="Albertini E."/>
            <person name="Caccamo M."/>
            <person name="Echenique V."/>
        </authorList>
    </citation>
    <scope>NUCLEOTIDE SEQUENCE [LARGE SCALE GENOMIC DNA]</scope>
    <source>
        <strain evidence="6">cv. Victoria</strain>
        <tissue evidence="5">Leaf</tissue>
    </source>
</reference>
<dbReference type="PANTHER" id="PTHR33138:SF75">
    <property type="entry name" value="WALL-ASSOCIATED RECEPTOR KINASE GALACTURONAN-BINDING DOMAIN-CONTAINING PROTEIN"/>
    <property type="match status" value="1"/>
</dbReference>
<dbReference type="InterPro" id="IPR025287">
    <property type="entry name" value="WAK_GUB"/>
</dbReference>
<dbReference type="GO" id="GO:0030247">
    <property type="term" value="F:polysaccharide binding"/>
    <property type="evidence" value="ECO:0007669"/>
    <property type="project" value="InterPro"/>
</dbReference>
<evidence type="ECO:0000256" key="1">
    <source>
        <dbReference type="ARBA" id="ARBA00004167"/>
    </source>
</evidence>
<name>A0A5J9UER1_9POAL</name>
<dbReference type="EMBL" id="RWGY01000026">
    <property type="protein sequence ID" value="TVU22016.1"/>
    <property type="molecule type" value="Genomic_DNA"/>
</dbReference>
<evidence type="ECO:0000256" key="3">
    <source>
        <dbReference type="SAM" id="SignalP"/>
    </source>
</evidence>
<feature type="domain" description="Wall-associated receptor kinase galacturonan-binding" evidence="4">
    <location>
        <begin position="32"/>
        <end position="98"/>
    </location>
</feature>
<evidence type="ECO:0000313" key="6">
    <source>
        <dbReference type="Proteomes" id="UP000324897"/>
    </source>
</evidence>